<dbReference type="Gene3D" id="3.40.50.1220">
    <property type="entry name" value="TPP-binding domain"/>
    <property type="match status" value="1"/>
</dbReference>
<name>A0AA43TL16_9GAMM</name>
<dbReference type="EMBL" id="JAQSDF010000043">
    <property type="protein sequence ID" value="MDI1231806.1"/>
    <property type="molecule type" value="Genomic_DNA"/>
</dbReference>
<dbReference type="PROSITE" id="PS00187">
    <property type="entry name" value="TPP_ENZYMES"/>
    <property type="match status" value="1"/>
</dbReference>
<evidence type="ECO:0000256" key="3">
    <source>
        <dbReference type="RuleBase" id="RU362132"/>
    </source>
</evidence>
<dbReference type="FunFam" id="3.40.50.970:FF:000007">
    <property type="entry name" value="Acetolactate synthase"/>
    <property type="match status" value="1"/>
</dbReference>
<dbReference type="InterPro" id="IPR000399">
    <property type="entry name" value="TPP-bd_CS"/>
</dbReference>
<dbReference type="InterPro" id="IPR029061">
    <property type="entry name" value="THDP-binding"/>
</dbReference>
<dbReference type="GO" id="GO:0009097">
    <property type="term" value="P:isoleucine biosynthetic process"/>
    <property type="evidence" value="ECO:0007669"/>
    <property type="project" value="TreeGrafter"/>
</dbReference>
<dbReference type="InterPro" id="IPR012000">
    <property type="entry name" value="Thiamin_PyroP_enz_cen_dom"/>
</dbReference>
<dbReference type="Pfam" id="PF02776">
    <property type="entry name" value="TPP_enzyme_N"/>
    <property type="match status" value="1"/>
</dbReference>
<dbReference type="InterPro" id="IPR011766">
    <property type="entry name" value="TPP_enzyme_TPP-bd"/>
</dbReference>
<dbReference type="GO" id="GO:0003984">
    <property type="term" value="F:acetolactate synthase activity"/>
    <property type="evidence" value="ECO:0007669"/>
    <property type="project" value="TreeGrafter"/>
</dbReference>
<dbReference type="Pfam" id="PF02775">
    <property type="entry name" value="TPP_enzyme_C"/>
    <property type="match status" value="1"/>
</dbReference>
<dbReference type="InterPro" id="IPR012001">
    <property type="entry name" value="Thiamin_PyroP_enz_TPP-bd_dom"/>
</dbReference>
<dbReference type="PANTHER" id="PTHR18968">
    <property type="entry name" value="THIAMINE PYROPHOSPHATE ENZYMES"/>
    <property type="match status" value="1"/>
</dbReference>
<accession>A0AA43TL16</accession>
<evidence type="ECO:0000259" key="6">
    <source>
        <dbReference type="Pfam" id="PF02776"/>
    </source>
</evidence>
<feature type="domain" description="Thiamine pyrophosphate enzyme central" evidence="4">
    <location>
        <begin position="200"/>
        <end position="317"/>
    </location>
</feature>
<proteinExistence type="inferred from homology"/>
<dbReference type="GO" id="GO:0030976">
    <property type="term" value="F:thiamine pyrophosphate binding"/>
    <property type="evidence" value="ECO:0007669"/>
    <property type="project" value="InterPro"/>
</dbReference>
<evidence type="ECO:0000256" key="2">
    <source>
        <dbReference type="ARBA" id="ARBA00023052"/>
    </source>
</evidence>
<dbReference type="PANTHER" id="PTHR18968:SF142">
    <property type="entry name" value="ACETOLACTATE SYNTHASE"/>
    <property type="match status" value="1"/>
</dbReference>
<evidence type="ECO:0000259" key="5">
    <source>
        <dbReference type="Pfam" id="PF02775"/>
    </source>
</evidence>
<dbReference type="SUPFAM" id="SSF52467">
    <property type="entry name" value="DHS-like NAD/FAD-binding domain"/>
    <property type="match status" value="1"/>
</dbReference>
<sequence>MADWVAEVFHKNAIERIFLYPGGTIAPLINACLKIGIKVECFKSEQGAGYAALAYARLTGTPQVVMVTSGPGVTNVMSPLADAYYDSTPLILVTGQIGTGDLKVRKEVRQRGFQETPTVDLTLPISKRATCMMSLEDVFREVPNAFRLAVEGRKGPVVIDFPMDIQRLELSSDELSSESIPDLSGREDNVVAENSLIMADVVSAAAKAKRPVLLLGQGAINAGVFDQYIEIAKAMNAVVVTSFLGVGSYDSSDSNYLGYVGHTGHLAANRAVYECDFLLVLGSRLDVRQTGTVVDNFVPNGNVAWVDTDKAELTNPRVRIKWKIELDIAIFCSEFFSVYKGKVGSIDTAWHENMLLIKGEQLEDRPKEESGYLQPRTVLQCLSSVVGNAAMTVVTGVGCHQHWAARHLNYRPGICSLLTSGGHGTMGYDLPSAIGAAIAQPGRRVLCIVGDGSLLMNIQELGSLSDRNLDVKILVMNNSRLGMVSQFQLITWDSDPTTGDFKSPDFAAIAKGFGIPADRLDSAAELESKISAFWSKSGPALLDVNIDPRADVVPMLLGGQHMGEMWMGRK</sequence>
<keyword evidence="8" id="KW-1185">Reference proteome</keyword>
<comment type="caution">
    <text evidence="7">The sequence shown here is derived from an EMBL/GenBank/DDBJ whole genome shotgun (WGS) entry which is preliminary data.</text>
</comment>
<reference evidence="7" key="1">
    <citation type="submission" date="2023-01" db="EMBL/GenBank/DDBJ databases">
        <title>Biogeochemical cycle of methane in antarctic sediments.</title>
        <authorList>
            <person name="Roldan D.M."/>
            <person name="Menes R.J."/>
        </authorList>
    </citation>
    <scope>NUCLEOTIDE SEQUENCE [LARGE SCALE GENOMIC DNA]</scope>
    <source>
        <strain evidence="7">K-2018 MAG008</strain>
    </source>
</reference>
<protein>
    <submittedName>
        <fullName evidence="7">Thiamine pyrophosphate-binding protein</fullName>
    </submittedName>
</protein>
<dbReference type="Gene3D" id="3.40.50.970">
    <property type="match status" value="2"/>
</dbReference>
<evidence type="ECO:0000259" key="4">
    <source>
        <dbReference type="Pfam" id="PF00205"/>
    </source>
</evidence>
<keyword evidence="2 3" id="KW-0786">Thiamine pyrophosphate</keyword>
<dbReference type="InterPro" id="IPR045229">
    <property type="entry name" value="TPP_enz"/>
</dbReference>
<dbReference type="Pfam" id="PF00205">
    <property type="entry name" value="TPP_enzyme_M"/>
    <property type="match status" value="1"/>
</dbReference>
<organism evidence="7 8">
    <name type="scientific">Candidatus Methylobacter titanis</name>
    <dbReference type="NCBI Taxonomy" id="3053457"/>
    <lineage>
        <taxon>Bacteria</taxon>
        <taxon>Pseudomonadati</taxon>
        <taxon>Pseudomonadota</taxon>
        <taxon>Gammaproteobacteria</taxon>
        <taxon>Methylococcales</taxon>
        <taxon>Methylococcaceae</taxon>
        <taxon>Methylobacter</taxon>
    </lineage>
</organism>
<dbReference type="GO" id="GO:0005948">
    <property type="term" value="C:acetolactate synthase complex"/>
    <property type="evidence" value="ECO:0007669"/>
    <property type="project" value="TreeGrafter"/>
</dbReference>
<dbReference type="GO" id="GO:0000287">
    <property type="term" value="F:magnesium ion binding"/>
    <property type="evidence" value="ECO:0007669"/>
    <property type="project" value="InterPro"/>
</dbReference>
<dbReference type="SUPFAM" id="SSF52518">
    <property type="entry name" value="Thiamin diphosphate-binding fold (THDP-binding)"/>
    <property type="match status" value="2"/>
</dbReference>
<feature type="domain" description="Thiamine pyrophosphate enzyme N-terminal TPP-binding" evidence="6">
    <location>
        <begin position="2"/>
        <end position="114"/>
    </location>
</feature>
<dbReference type="GO" id="GO:0009099">
    <property type="term" value="P:L-valine biosynthetic process"/>
    <property type="evidence" value="ECO:0007669"/>
    <property type="project" value="TreeGrafter"/>
</dbReference>
<dbReference type="GO" id="GO:0050660">
    <property type="term" value="F:flavin adenine dinucleotide binding"/>
    <property type="evidence" value="ECO:0007669"/>
    <property type="project" value="TreeGrafter"/>
</dbReference>
<feature type="domain" description="Thiamine pyrophosphate enzyme TPP-binding" evidence="5">
    <location>
        <begin position="396"/>
        <end position="544"/>
    </location>
</feature>
<dbReference type="CDD" id="cd07035">
    <property type="entry name" value="TPP_PYR_POX_like"/>
    <property type="match status" value="1"/>
</dbReference>
<gene>
    <name evidence="7" type="ORF">PSU93_11715</name>
</gene>
<dbReference type="Proteomes" id="UP001160519">
    <property type="component" value="Unassembled WGS sequence"/>
</dbReference>
<evidence type="ECO:0000313" key="8">
    <source>
        <dbReference type="Proteomes" id="UP001160519"/>
    </source>
</evidence>
<dbReference type="InterPro" id="IPR029035">
    <property type="entry name" value="DHS-like_NAD/FAD-binding_dom"/>
</dbReference>
<comment type="similarity">
    <text evidence="1 3">Belongs to the TPP enzyme family.</text>
</comment>
<evidence type="ECO:0000313" key="7">
    <source>
        <dbReference type="EMBL" id="MDI1231806.1"/>
    </source>
</evidence>
<evidence type="ECO:0000256" key="1">
    <source>
        <dbReference type="ARBA" id="ARBA00007812"/>
    </source>
</evidence>
<dbReference type="AlphaFoldDB" id="A0AA43TL16"/>